<name>A0A8J9UG28_9NEOP</name>
<evidence type="ECO:0000259" key="1">
    <source>
        <dbReference type="Pfam" id="PF03644"/>
    </source>
</evidence>
<dbReference type="AlphaFoldDB" id="A0A8J9UG28"/>
<dbReference type="InterPro" id="IPR032979">
    <property type="entry name" value="ENGase"/>
</dbReference>
<proteinExistence type="predicted"/>
<organism evidence="2 3">
    <name type="scientific">Brenthis ino</name>
    <name type="common">lesser marbled fritillary</name>
    <dbReference type="NCBI Taxonomy" id="405034"/>
    <lineage>
        <taxon>Eukaryota</taxon>
        <taxon>Metazoa</taxon>
        <taxon>Ecdysozoa</taxon>
        <taxon>Arthropoda</taxon>
        <taxon>Hexapoda</taxon>
        <taxon>Insecta</taxon>
        <taxon>Pterygota</taxon>
        <taxon>Neoptera</taxon>
        <taxon>Endopterygota</taxon>
        <taxon>Lepidoptera</taxon>
        <taxon>Glossata</taxon>
        <taxon>Ditrysia</taxon>
        <taxon>Papilionoidea</taxon>
        <taxon>Nymphalidae</taxon>
        <taxon>Heliconiinae</taxon>
        <taxon>Argynnini</taxon>
        <taxon>Brenthis</taxon>
    </lineage>
</organism>
<dbReference type="OrthoDB" id="284473at2759"/>
<evidence type="ECO:0000313" key="3">
    <source>
        <dbReference type="Proteomes" id="UP000838878"/>
    </source>
</evidence>
<dbReference type="Gene3D" id="3.20.20.80">
    <property type="entry name" value="Glycosidases"/>
    <property type="match status" value="1"/>
</dbReference>
<dbReference type="Pfam" id="PF03644">
    <property type="entry name" value="Glyco_hydro_85"/>
    <property type="match status" value="1"/>
</dbReference>
<dbReference type="GO" id="GO:0033925">
    <property type="term" value="F:mannosyl-glycoprotein endo-beta-N-acetylglucosaminidase activity"/>
    <property type="evidence" value="ECO:0007669"/>
    <property type="project" value="UniProtKB-EC"/>
</dbReference>
<reference evidence="2" key="1">
    <citation type="submission" date="2021-12" db="EMBL/GenBank/DDBJ databases">
        <authorList>
            <person name="Martin H S."/>
        </authorList>
    </citation>
    <scope>NUCLEOTIDE SEQUENCE</scope>
</reference>
<feature type="domain" description="Cytosolic endo-beta-N-acetylglucosaminidase TIM barrel" evidence="1">
    <location>
        <begin position="102"/>
        <end position="205"/>
    </location>
</feature>
<accession>A0A8J9UG28</accession>
<dbReference type="GO" id="GO:0005829">
    <property type="term" value="C:cytosol"/>
    <property type="evidence" value="ECO:0007669"/>
    <property type="project" value="UniProtKB-SubCell"/>
</dbReference>
<gene>
    <name evidence="2" type="ORF">BINO364_LOCUS5998</name>
</gene>
<dbReference type="PANTHER" id="PTHR13246">
    <property type="entry name" value="ENDO BETA N-ACETYLGLUCOSAMINIDASE"/>
    <property type="match status" value="1"/>
</dbReference>
<protein>
    <recommendedName>
        <fullName evidence="1">Cytosolic endo-beta-N-acetylglucosaminidase TIM barrel domain-containing protein</fullName>
    </recommendedName>
</protein>
<sequence>MAENKIWKEQNLTCKPLDNLEEISSFLQDPPSWRSLCIEIKRHSEKVVKNTDINKFFGENLLETPQTFCHYDPEADEEVERHGREKLPKTLVCHDMANGYHDDCVIDGTGNYSAYTFYNWSAVDIFCYFSHHFITIPPLGWINVGHAHGVKVIGTVITEWGEGVALWDKILQSEAEWRHFASALVAIAKTLRFDGWLLNVENKASGSGRITTK</sequence>
<keyword evidence="3" id="KW-1185">Reference proteome</keyword>
<dbReference type="EMBL" id="OV170234">
    <property type="protein sequence ID" value="CAH0719691.1"/>
    <property type="molecule type" value="Genomic_DNA"/>
</dbReference>
<dbReference type="InterPro" id="IPR005201">
    <property type="entry name" value="TIM_ENGase"/>
</dbReference>
<feature type="non-terminal residue" evidence="2">
    <location>
        <position position="213"/>
    </location>
</feature>
<evidence type="ECO:0000313" key="2">
    <source>
        <dbReference type="EMBL" id="CAH0719691.1"/>
    </source>
</evidence>
<dbReference type="PANTHER" id="PTHR13246:SF1">
    <property type="entry name" value="CYTOSOLIC ENDO-BETA-N-ACETYLGLUCOSAMINIDASE"/>
    <property type="match status" value="1"/>
</dbReference>
<dbReference type="Proteomes" id="UP000838878">
    <property type="component" value="Chromosome 14"/>
</dbReference>